<dbReference type="InterPro" id="IPR004919">
    <property type="entry name" value="GmrSD_N"/>
</dbReference>
<protein>
    <recommendedName>
        <fullName evidence="1">GmrSD restriction endonucleases N-terminal domain-containing protein</fullName>
    </recommendedName>
</protein>
<dbReference type="Proteomes" id="UP000731519">
    <property type="component" value="Unassembled WGS sequence"/>
</dbReference>
<accession>A0ABQ6Y109</accession>
<dbReference type="PANTHER" id="PTHR37292">
    <property type="entry name" value="VNG6097C"/>
    <property type="match status" value="1"/>
</dbReference>
<keyword evidence="3" id="KW-1185">Reference proteome</keyword>
<dbReference type="Pfam" id="PF03235">
    <property type="entry name" value="GmrSD_N"/>
    <property type="match status" value="1"/>
</dbReference>
<gene>
    <name evidence="2" type="ORF">K701_01780</name>
</gene>
<sequence length="674" mass="73291">MGQQGMAVERTNRDIRTLISQIAGGEIMLPEIQRGYVWKASQVAKLVESMYLGYPAGTLLLWKTDEGAETRAAAIGAGQGLPGVMPLYLLDGQQRLTSLYRVFNDHPTAQVVFNIETEAFQNQSNATLRSPKWIKVYDVVGPEADSFALQMQLRSAGLSIDGAEIGRRLKALEAISQRDFHMEVLQGFSYEEVTQIFVRVNSGGRPLKTTDLAMATLSARSPGFLRELEEESARWAERGYRAVDVNFLIKAITLSLSISGKRTSSVSRLTTASPESVREGWERVRRGLERVVPLLCEQLLVPTTALIPSVTALHPLIVFYGRLPEGARVDAEVEKGLLYWFLAASGSNRYGGATDSALTQDVNALDSDEPVRALLANLRLEEKGFSVTARDLSGRNIQSPYIMLSYLAAAHSGAEDWWAGGPISIVSEGTDKLQYSMLHPAAQLRNHRNKYSSAEINELANIVFVSQQTAKNMIGNRAPAEYIKEVQADDLAAHAVPTDAKVLEADGFREFLVARRMLLAGRISALLDRFRPAFIDAGSAGGARPEAPRKSLVLTGYTAGSRTLLVAEMQVGARHWAGRIDTAELDAALDAAASGLDSDVTVAGETAPMKVDEDGVTLLVGPFRLRGTADQWRTVLKDAFSDALPAADCPEAEPLAWDGEVEEFLLADVGTQGV</sequence>
<name>A0ABQ6Y109_STRFR</name>
<dbReference type="EMBL" id="ASYR01000002">
    <property type="protein sequence ID" value="KAF0651688.1"/>
    <property type="molecule type" value="Genomic_DNA"/>
</dbReference>
<evidence type="ECO:0000313" key="2">
    <source>
        <dbReference type="EMBL" id="KAF0651688.1"/>
    </source>
</evidence>
<dbReference type="PANTHER" id="PTHR37292:SF2">
    <property type="entry name" value="DUF262 DOMAIN-CONTAINING PROTEIN"/>
    <property type="match status" value="1"/>
</dbReference>
<feature type="domain" description="GmrSD restriction endonucleases N-terminal" evidence="1">
    <location>
        <begin position="16"/>
        <end position="217"/>
    </location>
</feature>
<reference evidence="2 3" key="1">
    <citation type="submission" date="2013-05" db="EMBL/GenBank/DDBJ databases">
        <title>Genome Sequence of Streptomyces fradiae.</title>
        <authorList>
            <person name="Kirby R."/>
        </authorList>
    </citation>
    <scope>NUCLEOTIDE SEQUENCE [LARGE SCALE GENOMIC DNA]</scope>
    <source>
        <strain evidence="2 3">ATCC 10745</strain>
    </source>
</reference>
<organism evidence="2 3">
    <name type="scientific">Streptomyces fradiae ATCC 10745 = DSM 40063</name>
    <dbReference type="NCBI Taxonomy" id="1319510"/>
    <lineage>
        <taxon>Bacteria</taxon>
        <taxon>Bacillati</taxon>
        <taxon>Actinomycetota</taxon>
        <taxon>Actinomycetes</taxon>
        <taxon>Kitasatosporales</taxon>
        <taxon>Streptomycetaceae</taxon>
        <taxon>Streptomyces</taxon>
    </lineage>
</organism>
<proteinExistence type="predicted"/>
<comment type="caution">
    <text evidence="2">The sequence shown here is derived from an EMBL/GenBank/DDBJ whole genome shotgun (WGS) entry which is preliminary data.</text>
</comment>
<evidence type="ECO:0000259" key="1">
    <source>
        <dbReference type="Pfam" id="PF03235"/>
    </source>
</evidence>
<evidence type="ECO:0000313" key="3">
    <source>
        <dbReference type="Proteomes" id="UP000731519"/>
    </source>
</evidence>